<evidence type="ECO:0000256" key="5">
    <source>
        <dbReference type="ARBA" id="ARBA00022741"/>
    </source>
</evidence>
<dbReference type="Gene3D" id="1.20.5.1930">
    <property type="match status" value="1"/>
</dbReference>
<evidence type="ECO:0000313" key="11">
    <source>
        <dbReference type="EMBL" id="RSD26006.1"/>
    </source>
</evidence>
<protein>
    <recommendedName>
        <fullName evidence="2">histidine kinase</fullName>
        <ecNumber evidence="2">2.7.13.3</ecNumber>
    </recommendedName>
</protein>
<keyword evidence="9" id="KW-1133">Transmembrane helix</keyword>
<keyword evidence="3" id="KW-0597">Phosphoprotein</keyword>
<evidence type="ECO:0000256" key="8">
    <source>
        <dbReference type="ARBA" id="ARBA00023012"/>
    </source>
</evidence>
<evidence type="ECO:0000256" key="7">
    <source>
        <dbReference type="ARBA" id="ARBA00022840"/>
    </source>
</evidence>
<reference evidence="11 12" key="1">
    <citation type="submission" date="2018-12" db="EMBL/GenBank/DDBJ databases">
        <title>Amycolatopsis eburnea sp. nov. actinomycete associate with arbuscular mycorrhiza fungal spore.</title>
        <authorList>
            <person name="Lumyong S."/>
            <person name="Chaiya L."/>
        </authorList>
    </citation>
    <scope>NUCLEOTIDE SEQUENCE [LARGE SCALE GENOMIC DNA]</scope>
    <source>
        <strain evidence="11 12">GLM-1</strain>
    </source>
</reference>
<dbReference type="Pfam" id="PF07730">
    <property type="entry name" value="HisKA_3"/>
    <property type="match status" value="1"/>
</dbReference>
<dbReference type="PANTHER" id="PTHR24421">
    <property type="entry name" value="NITRATE/NITRITE SENSOR PROTEIN NARX-RELATED"/>
    <property type="match status" value="1"/>
</dbReference>
<dbReference type="InterPro" id="IPR036890">
    <property type="entry name" value="HATPase_C_sf"/>
</dbReference>
<gene>
    <name evidence="11" type="ORF">EIY87_00880</name>
</gene>
<dbReference type="Pfam" id="PF02518">
    <property type="entry name" value="HATPase_c"/>
    <property type="match status" value="1"/>
</dbReference>
<dbReference type="Proteomes" id="UP000267081">
    <property type="component" value="Unassembled WGS sequence"/>
</dbReference>
<evidence type="ECO:0000313" key="12">
    <source>
        <dbReference type="Proteomes" id="UP000267081"/>
    </source>
</evidence>
<evidence type="ECO:0000256" key="9">
    <source>
        <dbReference type="SAM" id="Phobius"/>
    </source>
</evidence>
<keyword evidence="7" id="KW-0067">ATP-binding</keyword>
<keyword evidence="9" id="KW-0472">Membrane</keyword>
<evidence type="ECO:0000256" key="1">
    <source>
        <dbReference type="ARBA" id="ARBA00000085"/>
    </source>
</evidence>
<keyword evidence="9" id="KW-0812">Transmembrane</keyword>
<keyword evidence="4" id="KW-0808">Transferase</keyword>
<dbReference type="InterPro" id="IPR050482">
    <property type="entry name" value="Sensor_HK_TwoCompSys"/>
</dbReference>
<dbReference type="PANTHER" id="PTHR24421:SF10">
    <property type="entry name" value="NITRATE_NITRITE SENSOR PROTEIN NARQ"/>
    <property type="match status" value="1"/>
</dbReference>
<feature type="transmembrane region" description="Helical" evidence="9">
    <location>
        <begin position="103"/>
        <end position="125"/>
    </location>
</feature>
<keyword evidence="5" id="KW-0547">Nucleotide-binding</keyword>
<organism evidence="11 12">
    <name type="scientific">Amycolatopsis eburnea</name>
    <dbReference type="NCBI Taxonomy" id="2267691"/>
    <lineage>
        <taxon>Bacteria</taxon>
        <taxon>Bacillati</taxon>
        <taxon>Actinomycetota</taxon>
        <taxon>Actinomycetes</taxon>
        <taxon>Pseudonocardiales</taxon>
        <taxon>Pseudonocardiaceae</taxon>
        <taxon>Amycolatopsis</taxon>
    </lineage>
</organism>
<dbReference type="Gene3D" id="3.30.565.10">
    <property type="entry name" value="Histidine kinase-like ATPase, C-terminal domain"/>
    <property type="match status" value="1"/>
</dbReference>
<keyword evidence="6 11" id="KW-0418">Kinase</keyword>
<dbReference type="SUPFAM" id="SSF55874">
    <property type="entry name" value="ATPase domain of HSP90 chaperone/DNA topoisomerase II/histidine kinase"/>
    <property type="match status" value="1"/>
</dbReference>
<dbReference type="GO" id="GO:0016020">
    <property type="term" value="C:membrane"/>
    <property type="evidence" value="ECO:0007669"/>
    <property type="project" value="InterPro"/>
</dbReference>
<keyword evidence="8" id="KW-0902">Two-component regulatory system</keyword>
<comment type="caution">
    <text evidence="11">The sequence shown here is derived from an EMBL/GenBank/DDBJ whole genome shotgun (WGS) entry which is preliminary data.</text>
</comment>
<evidence type="ECO:0000259" key="10">
    <source>
        <dbReference type="SMART" id="SM00387"/>
    </source>
</evidence>
<evidence type="ECO:0000256" key="6">
    <source>
        <dbReference type="ARBA" id="ARBA00022777"/>
    </source>
</evidence>
<feature type="transmembrane region" description="Helical" evidence="9">
    <location>
        <begin position="21"/>
        <end position="41"/>
    </location>
</feature>
<dbReference type="EC" id="2.7.13.3" evidence="2"/>
<accession>A0A3R9EAQ9</accession>
<evidence type="ECO:0000256" key="4">
    <source>
        <dbReference type="ARBA" id="ARBA00022679"/>
    </source>
</evidence>
<feature type="domain" description="Histidine kinase/HSP90-like ATPase" evidence="10">
    <location>
        <begin position="439"/>
        <end position="528"/>
    </location>
</feature>
<dbReference type="OrthoDB" id="5241729at2"/>
<dbReference type="AlphaFoldDB" id="A0A3R9EAQ9"/>
<proteinExistence type="predicted"/>
<feature type="transmembrane region" description="Helical" evidence="9">
    <location>
        <begin position="209"/>
        <end position="231"/>
    </location>
</feature>
<dbReference type="GO" id="GO:0000155">
    <property type="term" value="F:phosphorelay sensor kinase activity"/>
    <property type="evidence" value="ECO:0007669"/>
    <property type="project" value="InterPro"/>
</dbReference>
<keyword evidence="12" id="KW-1185">Reference proteome</keyword>
<dbReference type="SMART" id="SM00387">
    <property type="entry name" value="HATPase_c"/>
    <property type="match status" value="1"/>
</dbReference>
<feature type="transmembrane region" description="Helical" evidence="9">
    <location>
        <begin position="176"/>
        <end position="197"/>
    </location>
</feature>
<feature type="transmembrane region" description="Helical" evidence="9">
    <location>
        <begin position="79"/>
        <end position="97"/>
    </location>
</feature>
<dbReference type="InterPro" id="IPR011712">
    <property type="entry name" value="Sig_transdc_His_kin_sub3_dim/P"/>
</dbReference>
<evidence type="ECO:0000256" key="2">
    <source>
        <dbReference type="ARBA" id="ARBA00012438"/>
    </source>
</evidence>
<feature type="transmembrane region" description="Helical" evidence="9">
    <location>
        <begin position="137"/>
        <end position="156"/>
    </location>
</feature>
<dbReference type="InterPro" id="IPR003594">
    <property type="entry name" value="HATPase_dom"/>
</dbReference>
<comment type="catalytic activity">
    <reaction evidence="1">
        <text>ATP + protein L-histidine = ADP + protein N-phospho-L-histidine.</text>
        <dbReference type="EC" id="2.7.13.3"/>
    </reaction>
</comment>
<sequence length="531" mass="55462">MTVCVSGSTPGGVGVAQHPRTLVMTGLLVAGLALGVTALTLKAADGGHSALDTALSTATGFLFLLAGAVAHVRRPANPIGVLIAFAGVALFLEDLQFARNPVLYTIAVPLRAASSPVIAHLVLAFPHGRLRSRWERLLVTAAYLVVLGSGVVGLLADDDPRDLLAIRPGSDGGAFADRALELAATAISAGVVVVLLYRWLTGRLPQRRLLSPVITIALLGALTSGAGTALGDGHPLSHPLLQAYRILFCLWPLAFLAGVLRARVGNAEMIRLLLERDGTGLAALVQDDEVWKDSRSIDALNAAAGLVLDNQRLTAELEHRLAEVRASRARLVEAGDEERRRLERDLHDGAQQRLVSVVLLLRMTGRRYGDDLPPEVRALLSGSVDELQTAITELRELARGIRPAILTEAGLVAAVRSLADRSPMDVALSVGTVPRLDAAVEATAYFVTSEALTNALKHAQTDRVGVRIAVEGAELRVAVTDHGAGGASLDGGTGLAGLRDRVEALGGELDVASGPGGTAVSAVIPLVAEKP</sequence>
<feature type="transmembrane region" description="Helical" evidence="9">
    <location>
        <begin position="243"/>
        <end position="262"/>
    </location>
</feature>
<dbReference type="CDD" id="cd16917">
    <property type="entry name" value="HATPase_UhpB-NarQ-NarX-like"/>
    <property type="match status" value="1"/>
</dbReference>
<dbReference type="EMBL" id="RSEC01000007">
    <property type="protein sequence ID" value="RSD26006.1"/>
    <property type="molecule type" value="Genomic_DNA"/>
</dbReference>
<evidence type="ECO:0000256" key="3">
    <source>
        <dbReference type="ARBA" id="ARBA00022553"/>
    </source>
</evidence>
<name>A0A3R9EAQ9_9PSEU</name>
<dbReference type="GO" id="GO:0046983">
    <property type="term" value="F:protein dimerization activity"/>
    <property type="evidence" value="ECO:0007669"/>
    <property type="project" value="InterPro"/>
</dbReference>
<feature type="transmembrane region" description="Helical" evidence="9">
    <location>
        <begin position="53"/>
        <end position="72"/>
    </location>
</feature>
<dbReference type="GO" id="GO:0005524">
    <property type="term" value="F:ATP binding"/>
    <property type="evidence" value="ECO:0007669"/>
    <property type="project" value="UniProtKB-KW"/>
</dbReference>